<dbReference type="CDD" id="cd18095">
    <property type="entry name" value="SpoU-like_rRNA-MTase"/>
    <property type="match status" value="1"/>
</dbReference>
<dbReference type="SUPFAM" id="SSF75217">
    <property type="entry name" value="alpha/beta knot"/>
    <property type="match status" value="1"/>
</dbReference>
<dbReference type="GO" id="GO:0005737">
    <property type="term" value="C:cytoplasm"/>
    <property type="evidence" value="ECO:0007669"/>
    <property type="project" value="UniProtKB-ARBA"/>
</dbReference>
<dbReference type="Pfam" id="PF00588">
    <property type="entry name" value="SpoU_methylase"/>
    <property type="match status" value="1"/>
</dbReference>
<dbReference type="InterPro" id="IPR029064">
    <property type="entry name" value="Ribosomal_eL30-like_sf"/>
</dbReference>
<reference evidence="5 6" key="1">
    <citation type="journal article" date="2015" name="Genome Announc.">
        <title>Expanding the biotechnology potential of lactobacilli through comparative genomics of 213 strains and associated genera.</title>
        <authorList>
            <person name="Sun Z."/>
            <person name="Harris H.M."/>
            <person name="McCann A."/>
            <person name="Guo C."/>
            <person name="Argimon S."/>
            <person name="Zhang W."/>
            <person name="Yang X."/>
            <person name="Jeffery I.B."/>
            <person name="Cooney J.C."/>
            <person name="Kagawa T.F."/>
            <person name="Liu W."/>
            <person name="Song Y."/>
            <person name="Salvetti E."/>
            <person name="Wrobel A."/>
            <person name="Rasinkangas P."/>
            <person name="Parkhill J."/>
            <person name="Rea M.C."/>
            <person name="O'Sullivan O."/>
            <person name="Ritari J."/>
            <person name="Douillard F.P."/>
            <person name="Paul Ross R."/>
            <person name="Yang R."/>
            <person name="Briner A.E."/>
            <person name="Felis G.E."/>
            <person name="de Vos W.M."/>
            <person name="Barrangou R."/>
            <person name="Klaenhammer T.R."/>
            <person name="Caufield P.W."/>
            <person name="Cui Y."/>
            <person name="Zhang H."/>
            <person name="O'Toole P.W."/>
        </authorList>
    </citation>
    <scope>NUCLEOTIDE SEQUENCE [LARGE SCALE GENOMIC DNA]</scope>
    <source>
        <strain evidence="5 6">DSM 18390</strain>
    </source>
</reference>
<dbReference type="GO" id="GO:0008173">
    <property type="term" value="F:RNA methyltransferase activity"/>
    <property type="evidence" value="ECO:0007669"/>
    <property type="project" value="InterPro"/>
</dbReference>
<proteinExistence type="inferred from homology"/>
<dbReference type="RefSeq" id="WP_054734240.1">
    <property type="nucleotide sequence ID" value="NZ_AZFZ01000023.1"/>
</dbReference>
<dbReference type="PANTHER" id="PTHR43191:SF2">
    <property type="entry name" value="RRNA METHYLTRANSFERASE 3, MITOCHONDRIAL"/>
    <property type="match status" value="1"/>
</dbReference>
<evidence type="ECO:0000313" key="6">
    <source>
        <dbReference type="Proteomes" id="UP000051010"/>
    </source>
</evidence>
<comment type="similarity">
    <text evidence="1">Belongs to the class IV-like SAM-binding methyltransferase superfamily. RNA methyltransferase TrmH family.</text>
</comment>
<feature type="domain" description="RNA 2-O ribose methyltransferase substrate binding" evidence="4">
    <location>
        <begin position="31"/>
        <end position="101"/>
    </location>
</feature>
<dbReference type="PATRIC" id="fig|1423786.4.peg.1177"/>
<name>A0A0R1YNZ1_9LACO</name>
<accession>A0A0R1YNZ1</accession>
<dbReference type="SMART" id="SM00967">
    <property type="entry name" value="SpoU_sub_bind"/>
    <property type="match status" value="1"/>
</dbReference>
<keyword evidence="2 5" id="KW-0489">Methyltransferase</keyword>
<dbReference type="InterPro" id="IPR001537">
    <property type="entry name" value="SpoU_MeTrfase"/>
</dbReference>
<keyword evidence="3 5" id="KW-0808">Transferase</keyword>
<dbReference type="InterPro" id="IPR013123">
    <property type="entry name" value="SpoU_subst-bd"/>
</dbReference>
<evidence type="ECO:0000313" key="5">
    <source>
        <dbReference type="EMBL" id="KRM43981.1"/>
    </source>
</evidence>
<dbReference type="Proteomes" id="UP000051010">
    <property type="component" value="Unassembled WGS sequence"/>
</dbReference>
<comment type="caution">
    <text evidence="5">The sequence shown here is derived from an EMBL/GenBank/DDBJ whole genome shotgun (WGS) entry which is preliminary data.</text>
</comment>
<dbReference type="AlphaFoldDB" id="A0A0R1YNZ1"/>
<evidence type="ECO:0000256" key="3">
    <source>
        <dbReference type="ARBA" id="ARBA00022679"/>
    </source>
</evidence>
<dbReference type="Gene3D" id="3.40.1280.10">
    <property type="match status" value="1"/>
</dbReference>
<evidence type="ECO:0000256" key="1">
    <source>
        <dbReference type="ARBA" id="ARBA00007228"/>
    </source>
</evidence>
<dbReference type="PANTHER" id="PTHR43191">
    <property type="entry name" value="RRNA METHYLTRANSFERASE 3"/>
    <property type="match status" value="1"/>
</dbReference>
<protein>
    <submittedName>
        <fullName evidence="5">RNA methyltransferase, TrmH family</fullName>
    </submittedName>
</protein>
<dbReference type="Pfam" id="PF22435">
    <property type="entry name" value="MRM3-like_sub_bind"/>
    <property type="match status" value="1"/>
</dbReference>
<organism evidence="5 6">
    <name type="scientific">Lentilactobacillus parafarraginis DSM 18390 = JCM 14109</name>
    <dbReference type="NCBI Taxonomy" id="1423786"/>
    <lineage>
        <taxon>Bacteria</taxon>
        <taxon>Bacillati</taxon>
        <taxon>Bacillota</taxon>
        <taxon>Bacilli</taxon>
        <taxon>Lactobacillales</taxon>
        <taxon>Lactobacillaceae</taxon>
        <taxon>Lentilactobacillus</taxon>
    </lineage>
</organism>
<dbReference type="Gene3D" id="3.30.1330.30">
    <property type="match status" value="1"/>
</dbReference>
<dbReference type="EMBL" id="AZFZ01000023">
    <property type="protein sequence ID" value="KRM43981.1"/>
    <property type="molecule type" value="Genomic_DNA"/>
</dbReference>
<dbReference type="GO" id="GO:0003723">
    <property type="term" value="F:RNA binding"/>
    <property type="evidence" value="ECO:0007669"/>
    <property type="project" value="InterPro"/>
</dbReference>
<dbReference type="SUPFAM" id="SSF55315">
    <property type="entry name" value="L30e-like"/>
    <property type="match status" value="1"/>
</dbReference>
<evidence type="ECO:0000256" key="2">
    <source>
        <dbReference type="ARBA" id="ARBA00022603"/>
    </source>
</evidence>
<dbReference type="GO" id="GO:0032259">
    <property type="term" value="P:methylation"/>
    <property type="evidence" value="ECO:0007669"/>
    <property type="project" value="UniProtKB-KW"/>
</dbReference>
<dbReference type="InterPro" id="IPR053888">
    <property type="entry name" value="MRM3-like_sub_bind"/>
</dbReference>
<gene>
    <name evidence="5" type="ORF">FD47_GL001102</name>
</gene>
<dbReference type="InterPro" id="IPR029028">
    <property type="entry name" value="Alpha/beta_knot_MTases"/>
</dbReference>
<sequence>MQNITSNQNNRVKEWRKMQTKKGRVKAGKYVIEGWHIVDEAIRHDKPLDAVMVTDANYLDELNIDSTTTETYLITPEVAKHISATETPQGVFAVLKTDDYHESIPEKLGGSWLLLDNIQDPGNIGTMVRTADAAGMNGVIFGKGSADIYNPKVVRSMQGSQFHLRLYSGDLAEWLTAFSKHNVPIYGTELNPQAIPYSSAAPTKQFALIVGNEGNGVSSELLAKTDQNLYIPMKGEAESLNVAVATGIVIFHFVN</sequence>
<dbReference type="GO" id="GO:0006396">
    <property type="term" value="P:RNA processing"/>
    <property type="evidence" value="ECO:0007669"/>
    <property type="project" value="InterPro"/>
</dbReference>
<dbReference type="InterPro" id="IPR051259">
    <property type="entry name" value="rRNA_Methyltransferase"/>
</dbReference>
<dbReference type="InterPro" id="IPR029026">
    <property type="entry name" value="tRNA_m1G_MTases_N"/>
</dbReference>
<evidence type="ECO:0000259" key="4">
    <source>
        <dbReference type="SMART" id="SM00967"/>
    </source>
</evidence>